<gene>
    <name evidence="2" type="ORF">HGG74_01170</name>
</gene>
<dbReference type="GO" id="GO:0019825">
    <property type="term" value="F:oxygen binding"/>
    <property type="evidence" value="ECO:0007669"/>
    <property type="project" value="InterPro"/>
</dbReference>
<dbReference type="GO" id="GO:0020037">
    <property type="term" value="F:heme binding"/>
    <property type="evidence" value="ECO:0007669"/>
    <property type="project" value="InterPro"/>
</dbReference>
<protein>
    <submittedName>
        <fullName evidence="2">Protogloblin ApPgb</fullName>
    </submittedName>
</protein>
<evidence type="ECO:0000259" key="1">
    <source>
        <dbReference type="Pfam" id="PF11563"/>
    </source>
</evidence>
<evidence type="ECO:0000313" key="3">
    <source>
        <dbReference type="Proteomes" id="UP000544090"/>
    </source>
</evidence>
<sequence>MSTQSTNESAIPGYAYGAVGHSPVTLDELQALKATVMFGEEDSALLHRAGELLGDQVEEILDVWYGFVAGQPHLVAQFSQPGGGPITEYLQAVRARFGQWIRDTCTRPYDQAWLDYQEEIALRHTPAHKNETDHVHSTPVVPLRYLIGLIVPISTTVRPFLARREEDPAQVDAMLQAWIKAVVLQVALWSRPYAREGQW</sequence>
<dbReference type="InterPro" id="IPR044398">
    <property type="entry name" value="Globin-sensor_dom"/>
</dbReference>
<dbReference type="CDD" id="cd12124">
    <property type="entry name" value="Pgbs"/>
    <property type="match status" value="1"/>
</dbReference>
<name>A0A7X6K4W6_9MICC</name>
<reference evidence="2 3" key="1">
    <citation type="submission" date="2020-04" db="EMBL/GenBank/DDBJ databases">
        <title>Arthrobacter sp. nov.</title>
        <authorList>
            <person name="Liu S."/>
        </authorList>
    </citation>
    <scope>NUCLEOTIDE SEQUENCE [LARGE SCALE GENOMIC DNA]</scope>
    <source>
        <strain evidence="2 3">E918</strain>
    </source>
</reference>
<evidence type="ECO:0000313" key="2">
    <source>
        <dbReference type="EMBL" id="NKX53165.1"/>
    </source>
</evidence>
<dbReference type="InterPro" id="IPR012292">
    <property type="entry name" value="Globin/Proto"/>
</dbReference>
<comment type="caution">
    <text evidence="2">The sequence shown here is derived from an EMBL/GenBank/DDBJ whole genome shotgun (WGS) entry which is preliminary data.</text>
</comment>
<dbReference type="Gene3D" id="1.10.490.10">
    <property type="entry name" value="Globins"/>
    <property type="match status" value="1"/>
</dbReference>
<dbReference type="InterPro" id="IPR012102">
    <property type="entry name" value="Protoglobin"/>
</dbReference>
<dbReference type="Proteomes" id="UP000544090">
    <property type="component" value="Unassembled WGS sequence"/>
</dbReference>
<proteinExistence type="predicted"/>
<dbReference type="AlphaFoldDB" id="A0A7X6K4W6"/>
<dbReference type="EMBL" id="JAAZSQ010000001">
    <property type="protein sequence ID" value="NKX53165.1"/>
    <property type="molecule type" value="Genomic_DNA"/>
</dbReference>
<organism evidence="2 3">
    <name type="scientific">Arthrobacter mobilis</name>
    <dbReference type="NCBI Taxonomy" id="2724944"/>
    <lineage>
        <taxon>Bacteria</taxon>
        <taxon>Bacillati</taxon>
        <taxon>Actinomycetota</taxon>
        <taxon>Actinomycetes</taxon>
        <taxon>Micrococcales</taxon>
        <taxon>Micrococcaceae</taxon>
        <taxon>Arthrobacter</taxon>
    </lineage>
</organism>
<dbReference type="SUPFAM" id="SSF46458">
    <property type="entry name" value="Globin-like"/>
    <property type="match status" value="1"/>
</dbReference>
<accession>A0A7X6K4W6</accession>
<feature type="domain" description="Globin-sensor" evidence="1">
    <location>
        <begin position="27"/>
        <end position="198"/>
    </location>
</feature>
<keyword evidence="3" id="KW-1185">Reference proteome</keyword>
<dbReference type="Pfam" id="PF11563">
    <property type="entry name" value="Protoglobin"/>
    <property type="match status" value="1"/>
</dbReference>
<dbReference type="InterPro" id="IPR009050">
    <property type="entry name" value="Globin-like_sf"/>
</dbReference>
<dbReference type="RefSeq" id="WP_168484509.1">
    <property type="nucleotide sequence ID" value="NZ_JAAZSQ010000001.1"/>
</dbReference>